<feature type="domain" description="CBM1" evidence="15">
    <location>
        <begin position="243"/>
        <end position="279"/>
    </location>
</feature>
<comment type="catalytic activity">
    <reaction evidence="1 11 12">
        <text>Endohydrolysis of (1-&gt;4)-beta-D-xylosidic linkages in xylans.</text>
        <dbReference type="EC" id="3.2.1.8"/>
    </reaction>
</comment>
<dbReference type="PRINTS" id="PR00911">
    <property type="entry name" value="GLHYDRLASE11"/>
</dbReference>
<reference evidence="17" key="1">
    <citation type="submission" date="2021-10" db="EMBL/GenBank/DDBJ databases">
        <title>De novo Genome Assembly of Clathrus columnatus (Basidiomycota, Fungi) Using Illumina and Nanopore Sequence Data.</title>
        <authorList>
            <person name="Ogiso-Tanaka E."/>
            <person name="Itagaki H."/>
            <person name="Hosoya T."/>
            <person name="Hosaka K."/>
        </authorList>
    </citation>
    <scope>NUCLEOTIDE SEQUENCE</scope>
    <source>
        <strain evidence="17">MO-923</strain>
    </source>
</reference>
<keyword evidence="8 11" id="KW-0119">Carbohydrate metabolism</keyword>
<evidence type="ECO:0000256" key="6">
    <source>
        <dbReference type="ARBA" id="ARBA00022729"/>
    </source>
</evidence>
<evidence type="ECO:0000256" key="4">
    <source>
        <dbReference type="ARBA" id="ARBA00012590"/>
    </source>
</evidence>
<dbReference type="GO" id="GO:0030248">
    <property type="term" value="F:cellulose binding"/>
    <property type="evidence" value="ECO:0007669"/>
    <property type="project" value="InterPro"/>
</dbReference>
<comment type="pathway">
    <text evidence="2 11 12">Glycan degradation; xylan degradation.</text>
</comment>
<dbReference type="SMART" id="SM00236">
    <property type="entry name" value="fCBD"/>
    <property type="match status" value="1"/>
</dbReference>
<keyword evidence="9 11" id="KW-0326">Glycosidase</keyword>
<evidence type="ECO:0000256" key="5">
    <source>
        <dbReference type="ARBA" id="ARBA00022651"/>
    </source>
</evidence>
<dbReference type="PROSITE" id="PS51761">
    <property type="entry name" value="GH11_3"/>
    <property type="match status" value="1"/>
</dbReference>
<evidence type="ECO:0000256" key="3">
    <source>
        <dbReference type="ARBA" id="ARBA00007792"/>
    </source>
</evidence>
<gene>
    <name evidence="17" type="ORF">Clacol_009508</name>
</gene>
<evidence type="ECO:0000259" key="16">
    <source>
        <dbReference type="PROSITE" id="PS51761"/>
    </source>
</evidence>
<dbReference type="SUPFAM" id="SSF57180">
    <property type="entry name" value="Cellulose-binding domain"/>
    <property type="match status" value="1"/>
</dbReference>
<dbReference type="GO" id="GO:0045493">
    <property type="term" value="P:xylan catabolic process"/>
    <property type="evidence" value="ECO:0007669"/>
    <property type="project" value="UniProtKB-UniRule"/>
</dbReference>
<keyword evidence="18" id="KW-1185">Reference proteome</keyword>
<dbReference type="InterPro" id="IPR013320">
    <property type="entry name" value="ConA-like_dom_sf"/>
</dbReference>
<evidence type="ECO:0000256" key="13">
    <source>
        <dbReference type="SAM" id="MobiDB-lite"/>
    </source>
</evidence>
<evidence type="ECO:0000256" key="11">
    <source>
        <dbReference type="PROSITE-ProRule" id="PRU01097"/>
    </source>
</evidence>
<evidence type="ECO:0000256" key="7">
    <source>
        <dbReference type="ARBA" id="ARBA00022801"/>
    </source>
</evidence>
<evidence type="ECO:0000256" key="1">
    <source>
        <dbReference type="ARBA" id="ARBA00000681"/>
    </source>
</evidence>
<dbReference type="AlphaFoldDB" id="A0AAV5AN57"/>
<dbReference type="EMBL" id="BPWL01000010">
    <property type="protein sequence ID" value="GJJ15232.1"/>
    <property type="molecule type" value="Genomic_DNA"/>
</dbReference>
<evidence type="ECO:0000256" key="14">
    <source>
        <dbReference type="SAM" id="SignalP"/>
    </source>
</evidence>
<dbReference type="InterPro" id="IPR013319">
    <property type="entry name" value="GH11/12"/>
</dbReference>
<dbReference type="PROSITE" id="PS00562">
    <property type="entry name" value="CBM1_1"/>
    <property type="match status" value="1"/>
</dbReference>
<dbReference type="GO" id="GO:0031176">
    <property type="term" value="F:endo-1,4-beta-xylanase activity"/>
    <property type="evidence" value="ECO:0007669"/>
    <property type="project" value="UniProtKB-UniRule"/>
</dbReference>
<feature type="compositionally biased region" description="Low complexity" evidence="13">
    <location>
        <begin position="223"/>
        <end position="233"/>
    </location>
</feature>
<dbReference type="InterPro" id="IPR033123">
    <property type="entry name" value="GH11_dom"/>
</dbReference>
<keyword evidence="5 11" id="KW-0858">Xylan degradation</keyword>
<feature type="chain" id="PRO_5043540030" description="Endo-1,4-beta-xylanase" evidence="14">
    <location>
        <begin position="18"/>
        <end position="279"/>
    </location>
</feature>
<name>A0AAV5AN57_9AGAM</name>
<dbReference type="FunFam" id="2.60.120.180:FF:000001">
    <property type="entry name" value="Endo-1,4-beta-xylanase"/>
    <property type="match status" value="1"/>
</dbReference>
<dbReference type="InterPro" id="IPR001137">
    <property type="entry name" value="Glyco_hydro_11"/>
</dbReference>
<keyword evidence="6 14" id="KW-0732">Signal</keyword>
<dbReference type="Proteomes" id="UP001050691">
    <property type="component" value="Unassembled WGS sequence"/>
</dbReference>
<organism evidence="17 18">
    <name type="scientific">Clathrus columnatus</name>
    <dbReference type="NCBI Taxonomy" id="1419009"/>
    <lineage>
        <taxon>Eukaryota</taxon>
        <taxon>Fungi</taxon>
        <taxon>Dikarya</taxon>
        <taxon>Basidiomycota</taxon>
        <taxon>Agaricomycotina</taxon>
        <taxon>Agaricomycetes</taxon>
        <taxon>Phallomycetidae</taxon>
        <taxon>Phallales</taxon>
        <taxon>Clathraceae</taxon>
        <taxon>Clathrus</taxon>
    </lineage>
</organism>
<dbReference type="InterPro" id="IPR000254">
    <property type="entry name" value="CBD"/>
</dbReference>
<evidence type="ECO:0000256" key="10">
    <source>
        <dbReference type="ARBA" id="ARBA00023326"/>
    </source>
</evidence>
<dbReference type="SUPFAM" id="SSF49899">
    <property type="entry name" value="Concanavalin A-like lectins/glucanases"/>
    <property type="match status" value="1"/>
</dbReference>
<dbReference type="InterPro" id="IPR035971">
    <property type="entry name" value="CBD_sf"/>
</dbReference>
<keyword evidence="10 11" id="KW-0624">Polysaccharide degradation</keyword>
<evidence type="ECO:0000256" key="12">
    <source>
        <dbReference type="RuleBase" id="RU362015"/>
    </source>
</evidence>
<evidence type="ECO:0000256" key="9">
    <source>
        <dbReference type="ARBA" id="ARBA00023295"/>
    </source>
</evidence>
<feature type="signal peptide" evidence="14">
    <location>
        <begin position="1"/>
        <end position="17"/>
    </location>
</feature>
<evidence type="ECO:0000256" key="2">
    <source>
        <dbReference type="ARBA" id="ARBA00004851"/>
    </source>
</evidence>
<feature type="active site" description="Nucleophile" evidence="11">
    <location>
        <position position="119"/>
    </location>
</feature>
<comment type="caution">
    <text evidence="17">The sequence shown here is derived from an EMBL/GenBank/DDBJ whole genome shotgun (WGS) entry which is preliminary data.</text>
</comment>
<evidence type="ECO:0000259" key="15">
    <source>
        <dbReference type="PROSITE" id="PS51164"/>
    </source>
</evidence>
<proteinExistence type="inferred from homology"/>
<dbReference type="Pfam" id="PF00457">
    <property type="entry name" value="Glyco_hydro_11"/>
    <property type="match status" value="1"/>
</dbReference>
<dbReference type="GO" id="GO:0005576">
    <property type="term" value="C:extracellular region"/>
    <property type="evidence" value="ECO:0007669"/>
    <property type="project" value="InterPro"/>
</dbReference>
<sequence>MFSFSLLALLSAAAVLAAPSQLANVTDEAHLIRRQTVASGTGTIDGYYYSLYEEVDSGVTMNVGSGEYSVTWTAASVDVVAGIGWATGSAQAISYSGTFSPNGNAYLSVYGWTTNPLVEYYICDSYGDYNPSTGLTQMGTVTSDGATYDIYKTVRENAPSIEGTATFNQYWSVRSSKRVGGTITTSNHFNAWKSLGMTMGAFNEQILATEGYESSGSASITVSAGSTAPSSSPSNPPTNPGSGTVAHYGQCGGIGWTGGTVCAAPYTCQATNAYYSQCL</sequence>
<evidence type="ECO:0000313" key="17">
    <source>
        <dbReference type="EMBL" id="GJJ15232.1"/>
    </source>
</evidence>
<protein>
    <recommendedName>
        <fullName evidence="4 11">Endo-1,4-beta-xylanase</fullName>
        <ecNumber evidence="4 11">3.2.1.8</ecNumber>
    </recommendedName>
</protein>
<evidence type="ECO:0000256" key="8">
    <source>
        <dbReference type="ARBA" id="ARBA00023277"/>
    </source>
</evidence>
<feature type="region of interest" description="Disordered" evidence="13">
    <location>
        <begin position="218"/>
        <end position="241"/>
    </location>
</feature>
<dbReference type="PANTHER" id="PTHR46828">
    <property type="entry name" value="ENDO-1,4-BETA-XYLANASE A-RELATED"/>
    <property type="match status" value="1"/>
</dbReference>
<dbReference type="Pfam" id="PF00734">
    <property type="entry name" value="CBM_1"/>
    <property type="match status" value="1"/>
</dbReference>
<keyword evidence="7 11" id="KW-0378">Hydrolase</keyword>
<feature type="active site" description="Proton donor" evidence="11">
    <location>
        <position position="210"/>
    </location>
</feature>
<dbReference type="EC" id="3.2.1.8" evidence="4 11"/>
<dbReference type="PROSITE" id="PS51164">
    <property type="entry name" value="CBM1_2"/>
    <property type="match status" value="1"/>
</dbReference>
<feature type="domain" description="GH11" evidence="16">
    <location>
        <begin position="35"/>
        <end position="223"/>
    </location>
</feature>
<dbReference type="Gene3D" id="2.60.120.180">
    <property type="match status" value="1"/>
</dbReference>
<dbReference type="PANTHER" id="PTHR46828:SF2">
    <property type="entry name" value="ENDO-1,4-BETA-XYLANASE A-RELATED"/>
    <property type="match status" value="1"/>
</dbReference>
<comment type="similarity">
    <text evidence="3 11 12">Belongs to the glycosyl hydrolase 11 (cellulase G) family.</text>
</comment>
<evidence type="ECO:0000313" key="18">
    <source>
        <dbReference type="Proteomes" id="UP001050691"/>
    </source>
</evidence>
<accession>A0AAV5AN57</accession>